<dbReference type="GO" id="GO:1901888">
    <property type="term" value="P:regulation of cell junction assembly"/>
    <property type="evidence" value="ECO:0007669"/>
    <property type="project" value="TreeGrafter"/>
</dbReference>
<keyword evidence="14" id="KW-0863">Zinc-finger</keyword>
<gene>
    <name evidence="30" type="primary">ROCK2A</name>
</gene>
<dbReference type="InterPro" id="IPR011009">
    <property type="entry name" value="Kinase-like_dom_sf"/>
</dbReference>
<keyword evidence="8" id="KW-0963">Cytoplasm</keyword>
<dbReference type="InterPro" id="IPR017441">
    <property type="entry name" value="Protein_kinase_ATP_BS"/>
</dbReference>
<evidence type="ECO:0000256" key="9">
    <source>
        <dbReference type="ARBA" id="ARBA00022527"/>
    </source>
</evidence>
<dbReference type="InterPro" id="IPR046349">
    <property type="entry name" value="C1-like_sf"/>
</dbReference>
<evidence type="ECO:0000256" key="15">
    <source>
        <dbReference type="ARBA" id="ARBA00022777"/>
    </source>
</evidence>
<evidence type="ECO:0000256" key="5">
    <source>
        <dbReference type="ARBA" id="ARBA00009903"/>
    </source>
</evidence>
<dbReference type="GO" id="GO:0007266">
    <property type="term" value="P:Rho protein signal transduction"/>
    <property type="evidence" value="ECO:0007669"/>
    <property type="project" value="UniProtKB-UniRule"/>
</dbReference>
<dbReference type="GO" id="GO:0012505">
    <property type="term" value="C:endomembrane system"/>
    <property type="evidence" value="ECO:0007669"/>
    <property type="project" value="UniProtKB-SubCell"/>
</dbReference>
<dbReference type="Pfam" id="PF25346">
    <property type="entry name" value="PH_MRCK"/>
    <property type="match status" value="1"/>
</dbReference>
<dbReference type="GO" id="GO:0005813">
    <property type="term" value="C:centrosome"/>
    <property type="evidence" value="ECO:0007669"/>
    <property type="project" value="TreeGrafter"/>
</dbReference>
<evidence type="ECO:0000256" key="17">
    <source>
        <dbReference type="ARBA" id="ARBA00022840"/>
    </source>
</evidence>
<evidence type="ECO:0000256" key="20">
    <source>
        <dbReference type="ARBA" id="ARBA00023136"/>
    </source>
</evidence>
<reference evidence="30" key="1">
    <citation type="submission" date="2016-05" db="EMBL/GenBank/DDBJ databases">
        <authorList>
            <person name="Lavstsen T."/>
            <person name="Jespersen J.S."/>
        </authorList>
    </citation>
    <scope>NUCLEOTIDE SEQUENCE</scope>
    <source>
        <tissue evidence="30">Brain</tissue>
    </source>
</reference>
<dbReference type="Gene3D" id="1.20.5.730">
    <property type="entry name" value="Single helix bin"/>
    <property type="match status" value="1"/>
</dbReference>
<evidence type="ECO:0000256" key="1">
    <source>
        <dbReference type="ARBA" id="ARBA00001946"/>
    </source>
</evidence>
<dbReference type="PANTHER" id="PTHR22988">
    <property type="entry name" value="MYOTONIC DYSTROPHY S/T KINASE-RELATED"/>
    <property type="match status" value="1"/>
</dbReference>
<evidence type="ECO:0000256" key="3">
    <source>
        <dbReference type="ARBA" id="ARBA00004236"/>
    </source>
</evidence>
<reference evidence="30" key="2">
    <citation type="submission" date="2016-06" db="EMBL/GenBank/DDBJ databases">
        <title>The genome of a short-lived fish provides insights into sex chromosome evolution and the genetic control of aging.</title>
        <authorList>
            <person name="Reichwald K."/>
            <person name="Felder M."/>
            <person name="Petzold A."/>
            <person name="Koch P."/>
            <person name="Groth M."/>
            <person name="Platzer M."/>
        </authorList>
    </citation>
    <scope>NUCLEOTIDE SEQUENCE</scope>
    <source>
        <tissue evidence="30">Brain</tissue>
    </source>
</reference>
<evidence type="ECO:0000256" key="14">
    <source>
        <dbReference type="ARBA" id="ARBA00022771"/>
    </source>
</evidence>
<dbReference type="Gene3D" id="1.10.510.10">
    <property type="entry name" value="Transferase(Phosphotransferase) domain 1"/>
    <property type="match status" value="1"/>
</dbReference>
<dbReference type="Pfam" id="PF08912">
    <property type="entry name" value="Rho_Binding"/>
    <property type="match status" value="1"/>
</dbReference>
<keyword evidence="13 23" id="KW-0547">Nucleotide-binding</keyword>
<keyword evidence="15 30" id="KW-0418">Kinase</keyword>
<dbReference type="SUPFAM" id="SSF57889">
    <property type="entry name" value="Cysteine-rich domain"/>
    <property type="match status" value="1"/>
</dbReference>
<dbReference type="Pfam" id="PF00069">
    <property type="entry name" value="Pkinase"/>
    <property type="match status" value="1"/>
</dbReference>
<dbReference type="InterPro" id="IPR050839">
    <property type="entry name" value="Rho-assoc_Ser/Thr_Kinase"/>
</dbReference>
<dbReference type="SUPFAM" id="SSF50729">
    <property type="entry name" value="PH domain-like"/>
    <property type="match status" value="1"/>
</dbReference>
<dbReference type="PROSITE" id="PS50003">
    <property type="entry name" value="PH_DOMAIN"/>
    <property type="match status" value="1"/>
</dbReference>
<dbReference type="SMART" id="SM00233">
    <property type="entry name" value="PH"/>
    <property type="match status" value="1"/>
</dbReference>
<accession>A0A1A8MME9</accession>
<feature type="compositionally biased region" description="Polar residues" evidence="25">
    <location>
        <begin position="1010"/>
        <end position="1028"/>
    </location>
</feature>
<dbReference type="FunFam" id="2.30.29.30:FF:000033">
    <property type="entry name" value="Rho-associated protein kinase 2"/>
    <property type="match status" value="1"/>
</dbReference>
<dbReference type="PROSITE" id="PS00107">
    <property type="entry name" value="PROTEIN_KINASE_ATP"/>
    <property type="match status" value="1"/>
</dbReference>
<feature type="domain" description="Phorbol-ester/DAG-type" evidence="28">
    <location>
        <begin position="900"/>
        <end position="955"/>
    </location>
</feature>
<dbReference type="Gene3D" id="2.30.29.30">
    <property type="entry name" value="Pleckstrin-homology domain (PH domain)/Phosphotyrosine-binding domain (PTB)"/>
    <property type="match status" value="2"/>
</dbReference>
<dbReference type="InterPro" id="IPR057529">
    <property type="entry name" value="MRCK/ROCK_PH"/>
</dbReference>
<dbReference type="GO" id="GO:0031267">
    <property type="term" value="F:small GTPase binding"/>
    <property type="evidence" value="ECO:0007669"/>
    <property type="project" value="InterPro"/>
</dbReference>
<dbReference type="EMBL" id="HAEF01016854">
    <property type="protein sequence ID" value="SBR58013.1"/>
    <property type="molecule type" value="Transcribed_RNA"/>
</dbReference>
<evidence type="ECO:0000256" key="22">
    <source>
        <dbReference type="PROSITE-ProRule" id="PRU01206"/>
    </source>
</evidence>
<evidence type="ECO:0000256" key="19">
    <source>
        <dbReference type="ARBA" id="ARBA00023054"/>
    </source>
</evidence>
<evidence type="ECO:0000256" key="18">
    <source>
        <dbReference type="ARBA" id="ARBA00022842"/>
    </source>
</evidence>
<evidence type="ECO:0000313" key="30">
    <source>
        <dbReference type="EMBL" id="SBR58013.1"/>
    </source>
</evidence>
<dbReference type="GO" id="GO:0031032">
    <property type="term" value="P:actomyosin structure organization"/>
    <property type="evidence" value="ECO:0007669"/>
    <property type="project" value="TreeGrafter"/>
</dbReference>
<dbReference type="InterPro" id="IPR015008">
    <property type="entry name" value="ROCK_Rho-bd_dom"/>
</dbReference>
<dbReference type="GO" id="GO:0005524">
    <property type="term" value="F:ATP binding"/>
    <property type="evidence" value="ECO:0007669"/>
    <property type="project" value="UniProtKB-UniRule"/>
</dbReference>
<feature type="coiled-coil region" evidence="24">
    <location>
        <begin position="367"/>
        <end position="636"/>
    </location>
</feature>
<dbReference type="AlphaFoldDB" id="A0A1A8MME9"/>
<evidence type="ECO:0000259" key="29">
    <source>
        <dbReference type="PROSITE" id="PS51859"/>
    </source>
</evidence>
<evidence type="ECO:0000256" key="11">
    <source>
        <dbReference type="ARBA" id="ARBA00022679"/>
    </source>
</evidence>
<dbReference type="PROSITE" id="PS50081">
    <property type="entry name" value="ZF_DAG_PE_2"/>
    <property type="match status" value="1"/>
</dbReference>
<keyword evidence="20" id="KW-0472">Membrane</keyword>
<keyword evidence="18" id="KW-0460">Magnesium</keyword>
<evidence type="ECO:0000256" key="25">
    <source>
        <dbReference type="SAM" id="MobiDB-lite"/>
    </source>
</evidence>
<keyword evidence="11" id="KW-0808">Transferase</keyword>
<evidence type="ECO:0000256" key="21">
    <source>
        <dbReference type="ARBA" id="ARBA00023212"/>
    </source>
</evidence>
<evidence type="ECO:0000256" key="4">
    <source>
        <dbReference type="ARBA" id="ARBA00004245"/>
    </source>
</evidence>
<dbReference type="SUPFAM" id="SSF56112">
    <property type="entry name" value="Protein kinase-like (PK-like)"/>
    <property type="match status" value="1"/>
</dbReference>
<comment type="cofactor">
    <cofactor evidence="1">
        <name>Mg(2+)</name>
        <dbReference type="ChEBI" id="CHEBI:18420"/>
    </cofactor>
</comment>
<dbReference type="GO" id="GO:0008270">
    <property type="term" value="F:zinc ion binding"/>
    <property type="evidence" value="ECO:0007669"/>
    <property type="project" value="UniProtKB-KW"/>
</dbReference>
<dbReference type="SMART" id="SM00220">
    <property type="entry name" value="S_TKc"/>
    <property type="match status" value="1"/>
</dbReference>
<dbReference type="PROSITE" id="PS51859">
    <property type="entry name" value="RHO_BD"/>
    <property type="match status" value="1"/>
</dbReference>
<evidence type="ECO:0000256" key="10">
    <source>
        <dbReference type="ARBA" id="ARBA00022553"/>
    </source>
</evidence>
<evidence type="ECO:0000256" key="13">
    <source>
        <dbReference type="ARBA" id="ARBA00022741"/>
    </source>
</evidence>
<keyword evidence="12" id="KW-0479">Metal-binding</keyword>
<dbReference type="FunFam" id="3.30.200.20:FF:000072">
    <property type="entry name" value="Rho-associated protein kinase 2"/>
    <property type="match status" value="1"/>
</dbReference>
<evidence type="ECO:0000259" key="26">
    <source>
        <dbReference type="PROSITE" id="PS50003"/>
    </source>
</evidence>
<dbReference type="GO" id="GO:0072518">
    <property type="term" value="F:Rho-dependent protein serine/threonine kinase activity"/>
    <property type="evidence" value="ECO:0007669"/>
    <property type="project" value="TreeGrafter"/>
</dbReference>
<dbReference type="InterPro" id="IPR008271">
    <property type="entry name" value="Ser/Thr_kinase_AS"/>
</dbReference>
<evidence type="ECO:0000256" key="7">
    <source>
        <dbReference type="ARBA" id="ARBA00022475"/>
    </source>
</evidence>
<dbReference type="FunFam" id="1.10.510.10:FF:000047">
    <property type="entry name" value="Rho-associated protein kinase 1"/>
    <property type="match status" value="1"/>
</dbReference>
<feature type="region of interest" description="Disordered" evidence="25">
    <location>
        <begin position="678"/>
        <end position="704"/>
    </location>
</feature>
<keyword evidence="16" id="KW-0862">Zinc</keyword>
<dbReference type="PROSITE" id="PS00108">
    <property type="entry name" value="PROTEIN_KINASE_ST"/>
    <property type="match status" value="1"/>
</dbReference>
<dbReference type="SUPFAM" id="SSF103652">
    <property type="entry name" value="G protein-binding domain"/>
    <property type="match status" value="1"/>
</dbReference>
<dbReference type="EC" id="2.7.11.1" evidence="6"/>
<evidence type="ECO:0000259" key="28">
    <source>
        <dbReference type="PROSITE" id="PS50081"/>
    </source>
</evidence>
<dbReference type="FunFam" id="3.30.60.20:FF:000036">
    <property type="entry name" value="Rho-associated protein kinase 1"/>
    <property type="match status" value="1"/>
</dbReference>
<sequence length="1028" mass="119772">MSVGAERRMEARLKKLEDMIRDPRSAINLESLLDSINALVLDLDYPALRKNKNIETFLNRYENVIGELRDLQMKSEDFEKVKIIGRGAFGEVQLVRHKASQKVYALKLLSKFEMIKRSDSAFFWEERDIMAFANSPWVVQLCCAFQDEHYLYMVMEYMPGGDLVNLTSTYDVPEKWAKFYAAEVVMALDSIHSMGFIHRDVKPDNMLLDRHGHLKLADFGTCMKMDSTGMVHCDTAVGTPDYISPEVLKSQGGDGYYGRECDWWSVGVFIFEMLVGDTPFYADSLVGTYSKIMDHKNSLNFPDDVEISKEAKSIICAFLTDREVRLGRNGMEEIKRHPFFKNDQWTFDTIRDFRDEFRLFHHSKLSYSEMEQKLAEERAAKLRLENRILELEKHSSMMDCDYKQALQKLDELRRHKDRLTEEVKNLTLKIEQETQKRNLTLNDLKTQNQQLNLLRTSEKQLKQETNHLLDIKGSLEKQNQELRKERQDTDGQMKELQDQLEAEQYFSTLYKTQVRELKEECEEKNKLYKEVQQTLQELQEERDSLAAQLEITLTKADSEQLARSIAEEQYSDLEKEKIMKELELKEMMARHRQELSDKDITISSLEEANRTLTSDVANLANEKEELNNKLKEALEGSDKSKDWEQQISQMKQTFEKQLQSERTLKTQAVNKLAEIMNRKEVRGGGSRRGNDTDMRRKEKENRKLQLELRSEKEKLNSIMIKYQKEINEMQAQLAEESQMRIELQMALDSKDSDIEQLRNLMQSLSVQSMDSASVSSGPEFDADDAYAESRLEGWLSLPVRNNTKKFGWEKKYVVVSSKKVLFYNSEQDREQSIPCMVLDIDKLFHVRPVTQTDVYRAEAKEIPRIFQILYANEGESKKEPEFPVEPLPVGEKSSYFCHKGHEFIPTLYHFPTNCEACTKPLWNMFKPPPALECRRCHIKCHKDHMDKKEEIIAPCKVNYDVSTAKNLLLLAASQEEQQKWVSRLVKKIPKKPLTSETLPRSSPRIAMKVQASQSMRRPSRQHPSSKGS</sequence>
<dbReference type="FunFam" id="1.20.5.730:FF:000001">
    <property type="entry name" value="rho-associated protein kinase 2"/>
    <property type="match status" value="1"/>
</dbReference>
<dbReference type="InterPro" id="IPR001849">
    <property type="entry name" value="PH_domain"/>
</dbReference>
<dbReference type="CDD" id="cd01242">
    <property type="entry name" value="PH_ROCK"/>
    <property type="match status" value="1"/>
</dbReference>
<keyword evidence="17 23" id="KW-0067">ATP-binding</keyword>
<organism evidence="30">
    <name type="scientific">Nothobranchius pienaari</name>
    <dbReference type="NCBI Taxonomy" id="704102"/>
    <lineage>
        <taxon>Eukaryota</taxon>
        <taxon>Metazoa</taxon>
        <taxon>Chordata</taxon>
        <taxon>Craniata</taxon>
        <taxon>Vertebrata</taxon>
        <taxon>Euteleostomi</taxon>
        <taxon>Actinopterygii</taxon>
        <taxon>Neopterygii</taxon>
        <taxon>Teleostei</taxon>
        <taxon>Neoteleostei</taxon>
        <taxon>Acanthomorphata</taxon>
        <taxon>Ovalentaria</taxon>
        <taxon>Atherinomorphae</taxon>
        <taxon>Cyprinodontiformes</taxon>
        <taxon>Nothobranchiidae</taxon>
        <taxon>Nothobranchius</taxon>
    </lineage>
</organism>
<evidence type="ECO:0000256" key="12">
    <source>
        <dbReference type="ARBA" id="ARBA00022723"/>
    </source>
</evidence>
<proteinExistence type="inferred from homology"/>
<feature type="domain" description="Protein kinase" evidence="27">
    <location>
        <begin position="78"/>
        <end position="340"/>
    </location>
</feature>
<dbReference type="PROSITE" id="PS50011">
    <property type="entry name" value="PROTEIN_KINASE_DOM"/>
    <property type="match status" value="1"/>
</dbReference>
<dbReference type="InterPro" id="IPR002219">
    <property type="entry name" value="PKC_DAG/PE"/>
</dbReference>
<keyword evidence="21" id="KW-0206">Cytoskeleton</keyword>
<feature type="domain" description="RhoBD" evidence="29">
    <location>
        <begin position="613"/>
        <end position="681"/>
    </location>
</feature>
<keyword evidence="19 22" id="KW-0175">Coiled coil</keyword>
<evidence type="ECO:0000259" key="27">
    <source>
        <dbReference type="PROSITE" id="PS50011"/>
    </source>
</evidence>
<dbReference type="PANTHER" id="PTHR22988:SF28">
    <property type="entry name" value="RHO-ASSOCIATED PROTEIN KINASE 2"/>
    <property type="match status" value="1"/>
</dbReference>
<dbReference type="GO" id="GO:0005737">
    <property type="term" value="C:cytoplasm"/>
    <property type="evidence" value="ECO:0007669"/>
    <property type="project" value="TreeGrafter"/>
</dbReference>
<feature type="binding site" evidence="23">
    <location>
        <position position="107"/>
    </location>
    <ligand>
        <name>ATP</name>
        <dbReference type="ChEBI" id="CHEBI:30616"/>
    </ligand>
</feature>
<dbReference type="SMART" id="SM00109">
    <property type="entry name" value="C1"/>
    <property type="match status" value="1"/>
</dbReference>
<comment type="similarity">
    <text evidence="5">Belongs to the protein kinase superfamily. AGC Ser/Thr protein kinase family.</text>
</comment>
<evidence type="ECO:0000256" key="16">
    <source>
        <dbReference type="ARBA" id="ARBA00022833"/>
    </source>
</evidence>
<keyword evidence="7" id="KW-1003">Cell membrane</keyword>
<comment type="subcellular location">
    <subcellularLocation>
        <location evidence="3">Cell membrane</location>
    </subcellularLocation>
    <subcellularLocation>
        <location evidence="4">Cytoplasm</location>
        <location evidence="4">Cytoskeleton</location>
    </subcellularLocation>
    <subcellularLocation>
        <location evidence="2">Endomembrane system</location>
        <topology evidence="2">Peripheral membrane protein</topology>
    </subcellularLocation>
</comment>
<name>A0A1A8MME9_9TELE</name>
<dbReference type="GO" id="GO:0005886">
    <property type="term" value="C:plasma membrane"/>
    <property type="evidence" value="ECO:0007669"/>
    <property type="project" value="UniProtKB-SubCell"/>
</dbReference>
<evidence type="ECO:0000256" key="8">
    <source>
        <dbReference type="ARBA" id="ARBA00022490"/>
    </source>
</evidence>
<feature type="domain" description="PH" evidence="26">
    <location>
        <begin position="788"/>
        <end position="989"/>
    </location>
</feature>
<dbReference type="Gene3D" id="3.30.200.20">
    <property type="entry name" value="Phosphorylase Kinase, domain 1"/>
    <property type="match status" value="1"/>
</dbReference>
<keyword evidence="9" id="KW-0723">Serine/threonine-protein kinase</keyword>
<evidence type="ECO:0000256" key="23">
    <source>
        <dbReference type="PROSITE-ProRule" id="PRU10141"/>
    </source>
</evidence>
<dbReference type="InterPro" id="IPR000719">
    <property type="entry name" value="Prot_kinase_dom"/>
</dbReference>
<dbReference type="GO" id="GO:0030866">
    <property type="term" value="P:cortical actin cytoskeleton organization"/>
    <property type="evidence" value="ECO:0007669"/>
    <property type="project" value="TreeGrafter"/>
</dbReference>
<dbReference type="InterPro" id="IPR011993">
    <property type="entry name" value="PH-like_dom_sf"/>
</dbReference>
<dbReference type="Gene3D" id="3.30.60.20">
    <property type="match status" value="1"/>
</dbReference>
<dbReference type="GO" id="GO:0048598">
    <property type="term" value="P:embryonic morphogenesis"/>
    <property type="evidence" value="ECO:0007669"/>
    <property type="project" value="TreeGrafter"/>
</dbReference>
<evidence type="ECO:0000256" key="24">
    <source>
        <dbReference type="SAM" id="Coils"/>
    </source>
</evidence>
<evidence type="ECO:0000256" key="6">
    <source>
        <dbReference type="ARBA" id="ARBA00012513"/>
    </source>
</evidence>
<dbReference type="GO" id="GO:0000281">
    <property type="term" value="P:mitotic cytokinesis"/>
    <property type="evidence" value="ECO:0007669"/>
    <property type="project" value="TreeGrafter"/>
</dbReference>
<keyword evidence="10" id="KW-0597">Phosphoprotein</keyword>
<protein>
    <recommendedName>
        <fullName evidence="6">non-specific serine/threonine protein kinase</fullName>
        <ecNumber evidence="6">2.7.11.1</ecNumber>
    </recommendedName>
</protein>
<evidence type="ECO:0000256" key="2">
    <source>
        <dbReference type="ARBA" id="ARBA00004184"/>
    </source>
</evidence>
<feature type="region of interest" description="Disordered" evidence="25">
    <location>
        <begin position="991"/>
        <end position="1028"/>
    </location>
</feature>
<dbReference type="CDD" id="cd20875">
    <property type="entry name" value="C1_ROCK2"/>
    <property type="match status" value="1"/>
</dbReference>
<dbReference type="CDD" id="cd22250">
    <property type="entry name" value="ROCK_SBD"/>
    <property type="match status" value="1"/>
</dbReference>